<dbReference type="CDD" id="cd02064">
    <property type="entry name" value="FAD_synthetase_N"/>
    <property type="match status" value="1"/>
</dbReference>
<comment type="catalytic activity">
    <reaction evidence="12 14">
        <text>riboflavin + ATP = FMN + ADP + H(+)</text>
        <dbReference type="Rhea" id="RHEA:14357"/>
        <dbReference type="ChEBI" id="CHEBI:15378"/>
        <dbReference type="ChEBI" id="CHEBI:30616"/>
        <dbReference type="ChEBI" id="CHEBI:57986"/>
        <dbReference type="ChEBI" id="CHEBI:58210"/>
        <dbReference type="ChEBI" id="CHEBI:456216"/>
        <dbReference type="EC" id="2.7.1.26"/>
    </reaction>
</comment>
<dbReference type="SUPFAM" id="SSF82114">
    <property type="entry name" value="Riboflavin kinase-like"/>
    <property type="match status" value="1"/>
</dbReference>
<keyword evidence="4 14" id="KW-0288">FMN</keyword>
<evidence type="ECO:0000256" key="3">
    <source>
        <dbReference type="ARBA" id="ARBA00022630"/>
    </source>
</evidence>
<keyword evidence="9 14" id="KW-0274">FAD</keyword>
<gene>
    <name evidence="16" type="primary">ribF</name>
    <name evidence="16" type="ORF">JR050_12085</name>
</gene>
<dbReference type="InterPro" id="IPR004821">
    <property type="entry name" value="Cyt_trans-like"/>
</dbReference>
<dbReference type="Proteomes" id="UP001518925">
    <property type="component" value="Unassembled WGS sequence"/>
</dbReference>
<dbReference type="EC" id="2.7.1.26" evidence="14"/>
<dbReference type="PANTHER" id="PTHR22749:SF6">
    <property type="entry name" value="RIBOFLAVIN KINASE"/>
    <property type="match status" value="1"/>
</dbReference>
<dbReference type="GO" id="GO:0003919">
    <property type="term" value="F:FMN adenylyltransferase activity"/>
    <property type="evidence" value="ECO:0007669"/>
    <property type="project" value="UniProtKB-EC"/>
</dbReference>
<evidence type="ECO:0000256" key="9">
    <source>
        <dbReference type="ARBA" id="ARBA00022827"/>
    </source>
</evidence>
<protein>
    <recommendedName>
        <fullName evidence="14">Riboflavin biosynthesis protein</fullName>
    </recommendedName>
    <domain>
        <recommendedName>
            <fullName evidence="14">Riboflavin kinase</fullName>
            <ecNumber evidence="14">2.7.1.26</ecNumber>
        </recommendedName>
        <alternativeName>
            <fullName evidence="14">Flavokinase</fullName>
        </alternativeName>
    </domain>
    <domain>
        <recommendedName>
            <fullName evidence="14">FMN adenylyltransferase</fullName>
            <ecNumber evidence="14">2.7.7.2</ecNumber>
        </recommendedName>
        <alternativeName>
            <fullName evidence="14">FAD pyrophosphorylase</fullName>
        </alternativeName>
        <alternativeName>
            <fullName evidence="14">FAD synthase</fullName>
        </alternativeName>
    </domain>
</protein>
<dbReference type="Gene3D" id="2.40.30.30">
    <property type="entry name" value="Riboflavin kinase-like"/>
    <property type="match status" value="1"/>
</dbReference>
<dbReference type="InterPro" id="IPR014729">
    <property type="entry name" value="Rossmann-like_a/b/a_fold"/>
</dbReference>
<organism evidence="16 17">
    <name type="scientific">Bacillus suaedaesalsae</name>
    <dbReference type="NCBI Taxonomy" id="2810349"/>
    <lineage>
        <taxon>Bacteria</taxon>
        <taxon>Bacillati</taxon>
        <taxon>Bacillota</taxon>
        <taxon>Bacilli</taxon>
        <taxon>Bacillales</taxon>
        <taxon>Bacillaceae</taxon>
        <taxon>Bacillus</taxon>
    </lineage>
</organism>
<dbReference type="Gene3D" id="3.40.50.620">
    <property type="entry name" value="HUPs"/>
    <property type="match status" value="1"/>
</dbReference>
<dbReference type="Pfam" id="PF01687">
    <property type="entry name" value="Flavokinase"/>
    <property type="match status" value="1"/>
</dbReference>
<dbReference type="InterPro" id="IPR015864">
    <property type="entry name" value="FAD_synthase"/>
</dbReference>
<evidence type="ECO:0000256" key="6">
    <source>
        <dbReference type="ARBA" id="ARBA00022695"/>
    </source>
</evidence>
<evidence type="ECO:0000313" key="17">
    <source>
        <dbReference type="Proteomes" id="UP001518925"/>
    </source>
</evidence>
<evidence type="ECO:0000256" key="10">
    <source>
        <dbReference type="ARBA" id="ARBA00022840"/>
    </source>
</evidence>
<dbReference type="InterPro" id="IPR023468">
    <property type="entry name" value="Riboflavin_kinase"/>
</dbReference>
<dbReference type="NCBIfam" id="NF004161">
    <property type="entry name" value="PRK05627.1-4"/>
    <property type="match status" value="1"/>
</dbReference>
<name>A0ABS2DIU8_9BACI</name>
<dbReference type="PANTHER" id="PTHR22749">
    <property type="entry name" value="RIBOFLAVIN KINASE/FMN ADENYLYLTRANSFERASE"/>
    <property type="match status" value="1"/>
</dbReference>
<evidence type="ECO:0000256" key="14">
    <source>
        <dbReference type="PIRNR" id="PIRNR004491"/>
    </source>
</evidence>
<keyword evidence="5 14" id="KW-0808">Transferase</keyword>
<dbReference type="GO" id="GO:0008531">
    <property type="term" value="F:riboflavin kinase activity"/>
    <property type="evidence" value="ECO:0007669"/>
    <property type="project" value="UniProtKB-EC"/>
</dbReference>
<proteinExistence type="inferred from homology"/>
<evidence type="ECO:0000259" key="15">
    <source>
        <dbReference type="SMART" id="SM00904"/>
    </source>
</evidence>
<evidence type="ECO:0000256" key="12">
    <source>
        <dbReference type="ARBA" id="ARBA00047880"/>
    </source>
</evidence>
<dbReference type="SMART" id="SM00904">
    <property type="entry name" value="Flavokinase"/>
    <property type="match status" value="1"/>
</dbReference>
<dbReference type="InterPro" id="IPR023465">
    <property type="entry name" value="Riboflavin_kinase_dom_sf"/>
</dbReference>
<dbReference type="NCBIfam" id="TIGR00125">
    <property type="entry name" value="cyt_tran_rel"/>
    <property type="match status" value="1"/>
</dbReference>
<evidence type="ECO:0000256" key="2">
    <source>
        <dbReference type="ARBA" id="ARBA00005201"/>
    </source>
</evidence>
<accession>A0ABS2DIU8</accession>
<keyword evidence="8 14" id="KW-0418">Kinase</keyword>
<dbReference type="RefSeq" id="WP_204203750.1">
    <property type="nucleotide sequence ID" value="NZ_JAFELM010000031.1"/>
</dbReference>
<comment type="similarity">
    <text evidence="14">Belongs to the ribF family.</text>
</comment>
<keyword evidence="10 14" id="KW-0067">ATP-binding</keyword>
<reference evidence="16 17" key="1">
    <citation type="submission" date="2021-02" db="EMBL/GenBank/DDBJ databases">
        <title>Bacillus sp. RD4P76, an endophyte from a halophyte.</title>
        <authorList>
            <person name="Sun J.-Q."/>
        </authorList>
    </citation>
    <scope>NUCLEOTIDE SEQUENCE [LARGE SCALE GENOMIC DNA]</scope>
    <source>
        <strain evidence="16 17">RD4P76</strain>
    </source>
</reference>
<keyword evidence="17" id="KW-1185">Reference proteome</keyword>
<keyword evidence="3 14" id="KW-0285">Flavoprotein</keyword>
<dbReference type="EMBL" id="JAFELM010000031">
    <property type="protein sequence ID" value="MBM6618398.1"/>
    <property type="molecule type" value="Genomic_DNA"/>
</dbReference>
<keyword evidence="7 14" id="KW-0547">Nucleotide-binding</keyword>
<evidence type="ECO:0000256" key="1">
    <source>
        <dbReference type="ARBA" id="ARBA00004726"/>
    </source>
</evidence>
<evidence type="ECO:0000313" key="16">
    <source>
        <dbReference type="EMBL" id="MBM6618398.1"/>
    </source>
</evidence>
<evidence type="ECO:0000256" key="11">
    <source>
        <dbReference type="ARBA" id="ARBA00023268"/>
    </source>
</evidence>
<dbReference type="Pfam" id="PF06574">
    <property type="entry name" value="FAD_syn"/>
    <property type="match status" value="1"/>
</dbReference>
<keyword evidence="6 14" id="KW-0548">Nucleotidyltransferase</keyword>
<dbReference type="InterPro" id="IPR002606">
    <property type="entry name" value="Riboflavin_kinase_bac"/>
</dbReference>
<dbReference type="NCBIfam" id="TIGR00083">
    <property type="entry name" value="ribF"/>
    <property type="match status" value="1"/>
</dbReference>
<evidence type="ECO:0000256" key="7">
    <source>
        <dbReference type="ARBA" id="ARBA00022741"/>
    </source>
</evidence>
<dbReference type="NCBIfam" id="NF004162">
    <property type="entry name" value="PRK05627.1-5"/>
    <property type="match status" value="1"/>
</dbReference>
<dbReference type="NCBIfam" id="NF004160">
    <property type="entry name" value="PRK05627.1-3"/>
    <property type="match status" value="1"/>
</dbReference>
<evidence type="ECO:0000256" key="4">
    <source>
        <dbReference type="ARBA" id="ARBA00022643"/>
    </source>
</evidence>
<feature type="domain" description="Riboflavin kinase" evidence="15">
    <location>
        <begin position="185"/>
        <end position="311"/>
    </location>
</feature>
<evidence type="ECO:0000256" key="8">
    <source>
        <dbReference type="ARBA" id="ARBA00022777"/>
    </source>
</evidence>
<comment type="catalytic activity">
    <reaction evidence="13 14">
        <text>FMN + ATP + H(+) = FAD + diphosphate</text>
        <dbReference type="Rhea" id="RHEA:17237"/>
        <dbReference type="ChEBI" id="CHEBI:15378"/>
        <dbReference type="ChEBI" id="CHEBI:30616"/>
        <dbReference type="ChEBI" id="CHEBI:33019"/>
        <dbReference type="ChEBI" id="CHEBI:57692"/>
        <dbReference type="ChEBI" id="CHEBI:58210"/>
        <dbReference type="EC" id="2.7.7.2"/>
    </reaction>
</comment>
<dbReference type="PIRSF" id="PIRSF004491">
    <property type="entry name" value="FAD_Synth"/>
    <property type="match status" value="1"/>
</dbReference>
<evidence type="ECO:0000256" key="13">
    <source>
        <dbReference type="ARBA" id="ARBA00049494"/>
    </source>
</evidence>
<dbReference type="InterPro" id="IPR015865">
    <property type="entry name" value="Riboflavin_kinase_bac/euk"/>
</dbReference>
<sequence length="316" mass="36123">MKTIFISHPHEIKLENSLPKVMALGFFDGVHIGHQKVIGSAKQIADEKGIKSAVMTFYPHPSIVLRRENAVHYAITPLNDKIVEIERLGIDELYVVEFKEQFAQLLPQEFVDDYIIKLNVKHVVAGFDFTYGRMGKGTMETLPFHSRNQFTQTIVPKVEKDDEKVSSTYIRKLLQDGNVSVISSLLGRPYKIKGNVIHGEKRGSTIGFPTANIAPLEDYYIPKIGVYAVKMKIKDEWYNGVCNIGKKPTFHENLANISIEVHLFDFSDMIYGEFIELSFLYRIRDEQKFTGIDQLVERIQIDMKIAKEILIGRVTN</sequence>
<comment type="caution">
    <text evidence="16">The sequence shown here is derived from an EMBL/GenBank/DDBJ whole genome shotgun (WGS) entry which is preliminary data.</text>
</comment>
<comment type="pathway">
    <text evidence="2 14">Cofactor biosynthesis; FMN biosynthesis; FMN from riboflavin (ATP route): step 1/1.</text>
</comment>
<comment type="pathway">
    <text evidence="1 14">Cofactor biosynthesis; FAD biosynthesis; FAD from FMN: step 1/1.</text>
</comment>
<dbReference type="SUPFAM" id="SSF52374">
    <property type="entry name" value="Nucleotidylyl transferase"/>
    <property type="match status" value="1"/>
</dbReference>
<evidence type="ECO:0000256" key="5">
    <source>
        <dbReference type="ARBA" id="ARBA00022679"/>
    </source>
</evidence>
<keyword evidence="11" id="KW-0511">Multifunctional enzyme</keyword>
<dbReference type="EC" id="2.7.7.2" evidence="14"/>